<dbReference type="InterPro" id="IPR026983">
    <property type="entry name" value="DHC"/>
</dbReference>
<evidence type="ECO:0000256" key="1">
    <source>
        <dbReference type="SAM" id="MobiDB-lite"/>
    </source>
</evidence>
<proteinExistence type="predicted"/>
<feature type="region of interest" description="Disordered" evidence="1">
    <location>
        <begin position="1"/>
        <end position="74"/>
    </location>
</feature>
<sequence length="295" mass="33320">MLSYYSQKFGDQDENAEEDGAKREHGGSTIAKVRSISSLTESKPALHRSGSALTLSSAESIEDSPSAGNASAGTEMQRLRDEFGVNLHKFQSVLMETSSALKGVFNLPMPDFELPTMQQVLDGLDRDLYEKFALLINSWDQVISDVLTKLDEPRPVTVGPLEEIDYWRYRGKILTSVNESLRTKEATHIIELWNAANPDMPKSDRVAKIRALMAEAKDNARFLLLVERHFKNVQFGHSFNVVADTIPAMLQSLRLIWTISRGYNKDERMGPLLQKIAWALYDRVIRVMDIATLFR</sequence>
<organism evidence="3 4">
    <name type="scientific">Dibothriocephalus latus</name>
    <name type="common">Fish tapeworm</name>
    <name type="synonym">Diphyllobothrium latum</name>
    <dbReference type="NCBI Taxonomy" id="60516"/>
    <lineage>
        <taxon>Eukaryota</taxon>
        <taxon>Metazoa</taxon>
        <taxon>Spiralia</taxon>
        <taxon>Lophotrochozoa</taxon>
        <taxon>Platyhelminthes</taxon>
        <taxon>Cestoda</taxon>
        <taxon>Eucestoda</taxon>
        <taxon>Diphyllobothriidea</taxon>
        <taxon>Diphyllobothriidae</taxon>
        <taxon>Dibothriocephalus</taxon>
    </lineage>
</organism>
<dbReference type="Pfam" id="PF08385">
    <property type="entry name" value="DHC_N1"/>
    <property type="match status" value="1"/>
</dbReference>
<evidence type="ECO:0000313" key="3">
    <source>
        <dbReference type="EMBL" id="VDN10327.1"/>
    </source>
</evidence>
<dbReference type="PANTHER" id="PTHR46532:SF11">
    <property type="entry name" value="DYNEIN AXONEMAL HEAVY CHAIN 12"/>
    <property type="match status" value="1"/>
</dbReference>
<dbReference type="InterPro" id="IPR013594">
    <property type="entry name" value="Dynein_heavy_tail"/>
</dbReference>
<dbReference type="EMBL" id="UYRU01048905">
    <property type="protein sequence ID" value="VDN10327.1"/>
    <property type="molecule type" value="Genomic_DNA"/>
</dbReference>
<dbReference type="PANTHER" id="PTHR46532">
    <property type="entry name" value="MALE FERTILITY FACTOR KL5"/>
    <property type="match status" value="1"/>
</dbReference>
<dbReference type="GO" id="GO:0051959">
    <property type="term" value="F:dynein light intermediate chain binding"/>
    <property type="evidence" value="ECO:0007669"/>
    <property type="project" value="InterPro"/>
</dbReference>
<dbReference type="GO" id="GO:0045505">
    <property type="term" value="F:dynein intermediate chain binding"/>
    <property type="evidence" value="ECO:0007669"/>
    <property type="project" value="InterPro"/>
</dbReference>
<dbReference type="GO" id="GO:0005858">
    <property type="term" value="C:axonemal dynein complex"/>
    <property type="evidence" value="ECO:0007669"/>
    <property type="project" value="TreeGrafter"/>
</dbReference>
<protein>
    <recommendedName>
        <fullName evidence="2">Dynein heavy chain tail domain-containing protein</fullName>
    </recommendedName>
</protein>
<evidence type="ECO:0000259" key="2">
    <source>
        <dbReference type="Pfam" id="PF08385"/>
    </source>
</evidence>
<dbReference type="OrthoDB" id="6272485at2759"/>
<gene>
    <name evidence="3" type="ORF">DILT_LOCUS6158</name>
</gene>
<evidence type="ECO:0000313" key="4">
    <source>
        <dbReference type="Proteomes" id="UP000281553"/>
    </source>
</evidence>
<dbReference type="Proteomes" id="UP000281553">
    <property type="component" value="Unassembled WGS sequence"/>
</dbReference>
<keyword evidence="4" id="KW-1185">Reference proteome</keyword>
<name>A0A3P7LEN4_DIBLA</name>
<dbReference type="GO" id="GO:0007018">
    <property type="term" value="P:microtubule-based movement"/>
    <property type="evidence" value="ECO:0007669"/>
    <property type="project" value="InterPro"/>
</dbReference>
<dbReference type="AlphaFoldDB" id="A0A3P7LEN4"/>
<accession>A0A3P7LEN4</accession>
<feature type="domain" description="Dynein heavy chain tail" evidence="2">
    <location>
        <begin position="135"/>
        <end position="294"/>
    </location>
</feature>
<reference evidence="3 4" key="1">
    <citation type="submission" date="2018-11" db="EMBL/GenBank/DDBJ databases">
        <authorList>
            <consortium name="Pathogen Informatics"/>
        </authorList>
    </citation>
    <scope>NUCLEOTIDE SEQUENCE [LARGE SCALE GENOMIC DNA]</scope>
</reference>